<proteinExistence type="inferred from homology"/>
<reference evidence="4 5" key="1">
    <citation type="submission" date="2023-10" db="EMBL/GenBank/DDBJ databases">
        <authorList>
            <person name="Maclean D."/>
            <person name="Macfadyen A."/>
        </authorList>
    </citation>
    <scope>NUCLEOTIDE SEQUENCE [LARGE SCALE GENOMIC DNA]</scope>
</reference>
<dbReference type="Pfam" id="PF02812">
    <property type="entry name" value="ELFV_dehydrog_N"/>
    <property type="match status" value="1"/>
</dbReference>
<organism evidence="4 5">
    <name type="scientific">Coccomyxa viridis</name>
    <dbReference type="NCBI Taxonomy" id="1274662"/>
    <lineage>
        <taxon>Eukaryota</taxon>
        <taxon>Viridiplantae</taxon>
        <taxon>Chlorophyta</taxon>
        <taxon>core chlorophytes</taxon>
        <taxon>Trebouxiophyceae</taxon>
        <taxon>Trebouxiophyceae incertae sedis</taxon>
        <taxon>Coccomyxaceae</taxon>
        <taxon>Coccomyxa</taxon>
    </lineage>
</organism>
<dbReference type="Proteomes" id="UP001314263">
    <property type="component" value="Unassembled WGS sequence"/>
</dbReference>
<dbReference type="EMBL" id="CAUYUE010000015">
    <property type="protein sequence ID" value="CAK0786718.1"/>
    <property type="molecule type" value="Genomic_DNA"/>
</dbReference>
<dbReference type="AlphaFoldDB" id="A0AAV1ILB1"/>
<evidence type="ECO:0000313" key="4">
    <source>
        <dbReference type="EMBL" id="CAK0786718.1"/>
    </source>
</evidence>
<dbReference type="InterPro" id="IPR046346">
    <property type="entry name" value="Aminoacid_DH-like_N_sf"/>
</dbReference>
<protein>
    <recommendedName>
        <fullName evidence="3">Glutamate/phenylalanine/leucine/valine/L-tryptophan dehydrogenase dimerisation domain-containing protein</fullName>
    </recommendedName>
</protein>
<feature type="domain" description="Glutamate/phenylalanine/leucine/valine/L-tryptophan dehydrogenase dimerisation" evidence="3">
    <location>
        <begin position="66"/>
        <end position="138"/>
    </location>
</feature>
<dbReference type="GO" id="GO:0005739">
    <property type="term" value="C:mitochondrion"/>
    <property type="evidence" value="ECO:0007669"/>
    <property type="project" value="TreeGrafter"/>
</dbReference>
<evidence type="ECO:0000313" key="5">
    <source>
        <dbReference type="Proteomes" id="UP001314263"/>
    </source>
</evidence>
<dbReference type="GO" id="GO:0006538">
    <property type="term" value="P:L-glutamate catabolic process"/>
    <property type="evidence" value="ECO:0007669"/>
    <property type="project" value="TreeGrafter"/>
</dbReference>
<accession>A0AAV1ILB1</accession>
<dbReference type="SUPFAM" id="SSF53223">
    <property type="entry name" value="Aminoacid dehydrogenase-like, N-terminal domain"/>
    <property type="match status" value="1"/>
</dbReference>
<dbReference type="InterPro" id="IPR006097">
    <property type="entry name" value="Glu/Leu/Phe/Val/Trp_DH_dimer"/>
</dbReference>
<dbReference type="GO" id="GO:0004352">
    <property type="term" value="F:glutamate dehydrogenase (NAD+) activity"/>
    <property type="evidence" value="ECO:0007669"/>
    <property type="project" value="TreeGrafter"/>
</dbReference>
<dbReference type="PANTHER" id="PTHR11606:SF24">
    <property type="entry name" value="NAD-SPECIFIC GLUTAMATE DEHYDROGENASE"/>
    <property type="match status" value="1"/>
</dbReference>
<name>A0AAV1ILB1_9CHLO</name>
<evidence type="ECO:0000256" key="2">
    <source>
        <dbReference type="ARBA" id="ARBA00023002"/>
    </source>
</evidence>
<comment type="similarity">
    <text evidence="1">Belongs to the Glu/Leu/Phe/Val dehydrogenases family.</text>
</comment>
<keyword evidence="5" id="KW-1185">Reference proteome</keyword>
<evidence type="ECO:0000259" key="3">
    <source>
        <dbReference type="Pfam" id="PF02812"/>
    </source>
</evidence>
<gene>
    <name evidence="4" type="ORF">CVIRNUC_009932</name>
</gene>
<evidence type="ECO:0000256" key="1">
    <source>
        <dbReference type="ARBA" id="ARBA00006382"/>
    </source>
</evidence>
<sequence length="199" mass="22686">MLALRTGKGLFRALRACPAASECVTAFASYGQERRNSASANTNFFIREALAELEYPGKLQRLLLTPEREVLVELVITKDNGEIETFNAYRVQHSNSRGPYKGGLRYHPQVDLDDVRRHSNFSLFQHKQPSVTHRYGAGAMLTWHDQMSYRCTEEREARSWPPGQRAPGSLPHKRRRARMALCELAVGWSEAPVCAAWRR</sequence>
<comment type="caution">
    <text evidence="4">The sequence shown here is derived from an EMBL/GenBank/DDBJ whole genome shotgun (WGS) entry which is preliminary data.</text>
</comment>
<dbReference type="PANTHER" id="PTHR11606">
    <property type="entry name" value="GLUTAMATE DEHYDROGENASE"/>
    <property type="match status" value="1"/>
</dbReference>
<dbReference type="Gene3D" id="3.40.50.10860">
    <property type="entry name" value="Leucine Dehydrogenase, chain A, domain 1"/>
    <property type="match status" value="1"/>
</dbReference>
<keyword evidence="2" id="KW-0560">Oxidoreductase</keyword>